<organism evidence="2 3">
    <name type="scientific">Streptomyces sp. 900105245</name>
    <dbReference type="NCBI Taxonomy" id="3154379"/>
    <lineage>
        <taxon>Bacteria</taxon>
        <taxon>Bacillati</taxon>
        <taxon>Actinomycetota</taxon>
        <taxon>Actinomycetes</taxon>
        <taxon>Kitasatosporales</taxon>
        <taxon>Streptomycetaceae</taxon>
        <taxon>Streptomyces</taxon>
    </lineage>
</organism>
<proteinExistence type="predicted"/>
<dbReference type="EMBL" id="JBEPAZ010000014">
    <property type="protein sequence ID" value="MER6429708.1"/>
    <property type="molecule type" value="Genomic_DNA"/>
</dbReference>
<dbReference type="RefSeq" id="WP_352063931.1">
    <property type="nucleotide sequence ID" value="NZ_JBEPAZ010000014.1"/>
</dbReference>
<evidence type="ECO:0008006" key="4">
    <source>
        <dbReference type="Google" id="ProtNLM"/>
    </source>
</evidence>
<protein>
    <recommendedName>
        <fullName evidence="4">Secreted protein</fullName>
    </recommendedName>
</protein>
<dbReference type="Proteomes" id="UP001470023">
    <property type="component" value="Unassembled WGS sequence"/>
</dbReference>
<accession>A0ABV1U7N9</accession>
<gene>
    <name evidence="2" type="ORF">ABT272_18485</name>
</gene>
<sequence length="188" mass="17855">MGSLRLTLCTTVLAVAVLTPAAHAADAAGGVSLTPAVPTPGSDVTLRVSGCTGTQGTASSSAFVADAALTGGEGGLTGETRVRSSVQPGAYEVRVACGGSSITGRVTVAQQDAGGLGAGGLQQLLRPPSDSATPVAPVQAGGGGTAHFATVATSGSGPGSLQAVTGLLLAGLAAAGLGLRAHRSRGTR</sequence>
<keyword evidence="1" id="KW-0732">Signal</keyword>
<feature type="chain" id="PRO_5046357053" description="Secreted protein" evidence="1">
    <location>
        <begin position="25"/>
        <end position="188"/>
    </location>
</feature>
<keyword evidence="3" id="KW-1185">Reference proteome</keyword>
<evidence type="ECO:0000256" key="1">
    <source>
        <dbReference type="SAM" id="SignalP"/>
    </source>
</evidence>
<reference evidence="2 3" key="1">
    <citation type="submission" date="2024-06" db="EMBL/GenBank/DDBJ databases">
        <title>The Natural Products Discovery Center: Release of the First 8490 Sequenced Strains for Exploring Actinobacteria Biosynthetic Diversity.</title>
        <authorList>
            <person name="Kalkreuter E."/>
            <person name="Kautsar S.A."/>
            <person name="Yang D."/>
            <person name="Bader C.D."/>
            <person name="Teijaro C.N."/>
            <person name="Fluegel L."/>
            <person name="Davis C.M."/>
            <person name="Simpson J.R."/>
            <person name="Lauterbach L."/>
            <person name="Steele A.D."/>
            <person name="Gui C."/>
            <person name="Meng S."/>
            <person name="Li G."/>
            <person name="Viehrig K."/>
            <person name="Ye F."/>
            <person name="Su P."/>
            <person name="Kiefer A.F."/>
            <person name="Nichols A."/>
            <person name="Cepeda A.J."/>
            <person name="Yan W."/>
            <person name="Fan B."/>
            <person name="Jiang Y."/>
            <person name="Adhikari A."/>
            <person name="Zheng C.-J."/>
            <person name="Schuster L."/>
            <person name="Cowan T.M."/>
            <person name="Smanski M.J."/>
            <person name="Chevrette M.G."/>
            <person name="De Carvalho L.P.S."/>
            <person name="Shen B."/>
        </authorList>
    </citation>
    <scope>NUCLEOTIDE SEQUENCE [LARGE SCALE GENOMIC DNA]</scope>
    <source>
        <strain evidence="2 3">NPDC001166</strain>
    </source>
</reference>
<comment type="caution">
    <text evidence="2">The sequence shown here is derived from an EMBL/GenBank/DDBJ whole genome shotgun (WGS) entry which is preliminary data.</text>
</comment>
<name>A0ABV1U7N9_9ACTN</name>
<evidence type="ECO:0000313" key="2">
    <source>
        <dbReference type="EMBL" id="MER6429708.1"/>
    </source>
</evidence>
<feature type="signal peptide" evidence="1">
    <location>
        <begin position="1"/>
        <end position="24"/>
    </location>
</feature>
<evidence type="ECO:0000313" key="3">
    <source>
        <dbReference type="Proteomes" id="UP001470023"/>
    </source>
</evidence>